<organism evidence="3 4">
    <name type="scientific">Diatrype stigma</name>
    <dbReference type="NCBI Taxonomy" id="117547"/>
    <lineage>
        <taxon>Eukaryota</taxon>
        <taxon>Fungi</taxon>
        <taxon>Dikarya</taxon>
        <taxon>Ascomycota</taxon>
        <taxon>Pezizomycotina</taxon>
        <taxon>Sordariomycetes</taxon>
        <taxon>Xylariomycetidae</taxon>
        <taxon>Xylariales</taxon>
        <taxon>Diatrypaceae</taxon>
        <taxon>Diatrype</taxon>
    </lineage>
</organism>
<feature type="chain" id="PRO_5042961620" description="FAD dependent oxidoreductase domain-containing protein" evidence="1">
    <location>
        <begin position="20"/>
        <end position="470"/>
    </location>
</feature>
<evidence type="ECO:0000259" key="2">
    <source>
        <dbReference type="Pfam" id="PF01266"/>
    </source>
</evidence>
<protein>
    <recommendedName>
        <fullName evidence="2">FAD dependent oxidoreductase domain-containing protein</fullName>
    </recommendedName>
</protein>
<feature type="signal peptide" evidence="1">
    <location>
        <begin position="1"/>
        <end position="19"/>
    </location>
</feature>
<keyword evidence="1" id="KW-0732">Signal</keyword>
<feature type="domain" description="FAD dependent oxidoreductase" evidence="2">
    <location>
        <begin position="7"/>
        <end position="451"/>
    </location>
</feature>
<dbReference type="EMBL" id="JAKJXP020000054">
    <property type="protein sequence ID" value="KAK7751113.1"/>
    <property type="molecule type" value="Genomic_DNA"/>
</dbReference>
<evidence type="ECO:0000256" key="1">
    <source>
        <dbReference type="SAM" id="SignalP"/>
    </source>
</evidence>
<dbReference type="PANTHER" id="PTHR13847:SF185">
    <property type="entry name" value="FAD DEPENDENT OXIDOREDUCTASE SUPERFAMILY (AFU_ORTHOLOGUE AFUA_3G02360)"/>
    <property type="match status" value="1"/>
</dbReference>
<evidence type="ECO:0000313" key="3">
    <source>
        <dbReference type="EMBL" id="KAK7751113.1"/>
    </source>
</evidence>
<comment type="caution">
    <text evidence="3">The sequence shown here is derived from an EMBL/GenBank/DDBJ whole genome shotgun (WGS) entry which is preliminary data.</text>
</comment>
<accession>A0AAN9YMI5</accession>
<dbReference type="Pfam" id="PF01266">
    <property type="entry name" value="DAO"/>
    <property type="match status" value="1"/>
</dbReference>
<dbReference type="AlphaFoldDB" id="A0AAN9YMI5"/>
<reference evidence="3 4" key="1">
    <citation type="submission" date="2024-02" db="EMBL/GenBank/DDBJ databases">
        <title>De novo assembly and annotation of 12 fungi associated with fruit tree decline syndrome in Ontario, Canada.</title>
        <authorList>
            <person name="Sulman M."/>
            <person name="Ellouze W."/>
            <person name="Ilyukhin E."/>
        </authorList>
    </citation>
    <scope>NUCLEOTIDE SEQUENCE [LARGE SCALE GENOMIC DNA]</scope>
    <source>
        <strain evidence="3 4">M11/M66-122</strain>
    </source>
</reference>
<proteinExistence type="predicted"/>
<dbReference type="GO" id="GO:0005829">
    <property type="term" value="C:cytosol"/>
    <property type="evidence" value="ECO:0007669"/>
    <property type="project" value="GOC"/>
</dbReference>
<dbReference type="InterPro" id="IPR036188">
    <property type="entry name" value="FAD/NAD-bd_sf"/>
</dbReference>
<evidence type="ECO:0000313" key="4">
    <source>
        <dbReference type="Proteomes" id="UP001320420"/>
    </source>
</evidence>
<dbReference type="SUPFAM" id="SSF51905">
    <property type="entry name" value="FAD/NAD(P)-binding domain"/>
    <property type="match status" value="1"/>
</dbReference>
<dbReference type="GO" id="GO:0042147">
    <property type="term" value="P:retrograde transport, endosome to Golgi"/>
    <property type="evidence" value="ECO:0007669"/>
    <property type="project" value="TreeGrafter"/>
</dbReference>
<dbReference type="InterPro" id="IPR006076">
    <property type="entry name" value="FAD-dep_OxRdtase"/>
</dbReference>
<keyword evidence="4" id="KW-1185">Reference proteome</keyword>
<dbReference type="PANTHER" id="PTHR13847">
    <property type="entry name" value="SARCOSINE DEHYDROGENASE-RELATED"/>
    <property type="match status" value="1"/>
</dbReference>
<dbReference type="Gene3D" id="3.30.9.10">
    <property type="entry name" value="D-Amino Acid Oxidase, subunit A, domain 2"/>
    <property type="match status" value="1"/>
</dbReference>
<name>A0AAN9YMI5_9PEZI</name>
<gene>
    <name evidence="3" type="ORF">SLS62_006942</name>
</gene>
<dbReference type="Proteomes" id="UP001320420">
    <property type="component" value="Unassembled WGS sequence"/>
</dbReference>
<dbReference type="Gene3D" id="3.50.50.60">
    <property type="entry name" value="FAD/NAD(P)-binding domain"/>
    <property type="match status" value="2"/>
</dbReference>
<sequence length="470" mass="48119">MSSGTTVILGAGIIGVSTALYLSEHQPGTTVHLVEPCPELFASASGYAGGFLARDWFSPATAALGALSFDEHRALAARDDGPRNWGYVRSAAVSLSRAGDKDGEEVKGDGVDVWCRDGESRAVAAAASGGDAVAAAAGAATTPPWLRSGQGDAVEVISEEGTVAQIDPLQLCQHLLQKCLAAGVHLHHPARAVAVHVDAIHGELSGVRIAAGTGSGSGAITETDVPCTRLLIAAGAWSPQVCAALFPGSTIAALPVSSLAGHSIVVRSPRWTGTGNGAEKKKEKGNAIEEGAVSRDGDGDEGCCHAVFTTAPDVPDYAPELFSRPNGHIFVGGLNSATEPLPPLPTDARAGIRRDAIEQLRETARLLINGDRPASSDGDDDLLEVVREGLCFRPATARGTPILDRVPDAWLGSGSEIKTRPGADGGVYVAAGHGPWGISQSLGTGRVMAEMMQGRGMSADVSALGFGGLL</sequence>
<dbReference type="GO" id="GO:0005770">
    <property type="term" value="C:late endosome"/>
    <property type="evidence" value="ECO:0007669"/>
    <property type="project" value="TreeGrafter"/>
</dbReference>